<dbReference type="CDD" id="cd08260">
    <property type="entry name" value="Zn_ADH6"/>
    <property type="match status" value="1"/>
</dbReference>
<dbReference type="PANTHER" id="PTHR43401">
    <property type="entry name" value="L-THREONINE 3-DEHYDROGENASE"/>
    <property type="match status" value="1"/>
</dbReference>
<dbReference type="SMART" id="SM00829">
    <property type="entry name" value="PKS_ER"/>
    <property type="match status" value="1"/>
</dbReference>
<evidence type="ECO:0000256" key="1">
    <source>
        <dbReference type="ARBA" id="ARBA00022723"/>
    </source>
</evidence>
<proteinExistence type="inferred from homology"/>
<name>A0ABY6Z1X1_9BACL</name>
<feature type="domain" description="Enoyl reductase (ER)" evidence="5">
    <location>
        <begin position="7"/>
        <end position="346"/>
    </location>
</feature>
<dbReference type="InterPro" id="IPR013149">
    <property type="entry name" value="ADH-like_C"/>
</dbReference>
<dbReference type="SUPFAM" id="SSF50129">
    <property type="entry name" value="GroES-like"/>
    <property type="match status" value="1"/>
</dbReference>
<reference evidence="6" key="1">
    <citation type="submission" date="2022-08" db="EMBL/GenBank/DDBJ databases">
        <title>Alicyclobacillus dauci DSM2870, complete genome.</title>
        <authorList>
            <person name="Wang Q."/>
            <person name="Cai R."/>
            <person name="Wang Z."/>
        </authorList>
    </citation>
    <scope>NUCLEOTIDE SEQUENCE</scope>
    <source>
        <strain evidence="6">DSM 28700</strain>
    </source>
</reference>
<keyword evidence="3" id="KW-0560">Oxidoreductase</keyword>
<evidence type="ECO:0000313" key="6">
    <source>
        <dbReference type="EMBL" id="WAH36299.1"/>
    </source>
</evidence>
<protein>
    <submittedName>
        <fullName evidence="6">Zinc-dependent alcohol dehydrogenase family protein</fullName>
    </submittedName>
</protein>
<dbReference type="PANTHER" id="PTHR43401:SF5">
    <property type="entry name" value="ALCOHOL DEHYDROGENASE-RELATED"/>
    <property type="match status" value="1"/>
</dbReference>
<keyword evidence="1 4" id="KW-0479">Metal-binding</keyword>
<keyword evidence="2 4" id="KW-0862">Zinc</keyword>
<gene>
    <name evidence="6" type="ORF">NZD86_19015</name>
</gene>
<dbReference type="InterPro" id="IPR020843">
    <property type="entry name" value="ER"/>
</dbReference>
<dbReference type="PROSITE" id="PS00059">
    <property type="entry name" value="ADH_ZINC"/>
    <property type="match status" value="1"/>
</dbReference>
<dbReference type="InterPro" id="IPR050129">
    <property type="entry name" value="Zn_alcohol_dh"/>
</dbReference>
<dbReference type="SUPFAM" id="SSF51735">
    <property type="entry name" value="NAD(P)-binding Rossmann-fold domains"/>
    <property type="match status" value="1"/>
</dbReference>
<dbReference type="Pfam" id="PF00107">
    <property type="entry name" value="ADH_zinc_N"/>
    <property type="match status" value="1"/>
</dbReference>
<comment type="similarity">
    <text evidence="4">Belongs to the zinc-containing alcohol dehydrogenase family.</text>
</comment>
<keyword evidence="7" id="KW-1185">Reference proteome</keyword>
<evidence type="ECO:0000259" key="5">
    <source>
        <dbReference type="SMART" id="SM00829"/>
    </source>
</evidence>
<organism evidence="6 7">
    <name type="scientific">Alicyclobacillus dauci</name>
    <dbReference type="NCBI Taxonomy" id="1475485"/>
    <lineage>
        <taxon>Bacteria</taxon>
        <taxon>Bacillati</taxon>
        <taxon>Bacillota</taxon>
        <taxon>Bacilli</taxon>
        <taxon>Bacillales</taxon>
        <taxon>Alicyclobacillaceae</taxon>
        <taxon>Alicyclobacillus</taxon>
    </lineage>
</organism>
<evidence type="ECO:0000256" key="3">
    <source>
        <dbReference type="ARBA" id="ARBA00023002"/>
    </source>
</evidence>
<evidence type="ECO:0000256" key="4">
    <source>
        <dbReference type="RuleBase" id="RU361277"/>
    </source>
</evidence>
<dbReference type="InterPro" id="IPR036291">
    <property type="entry name" value="NAD(P)-bd_dom_sf"/>
</dbReference>
<dbReference type="InterPro" id="IPR013154">
    <property type="entry name" value="ADH-like_N"/>
</dbReference>
<dbReference type="InterPro" id="IPR011032">
    <property type="entry name" value="GroES-like_sf"/>
</dbReference>
<dbReference type="EMBL" id="CP104064">
    <property type="protein sequence ID" value="WAH36299.1"/>
    <property type="molecule type" value="Genomic_DNA"/>
</dbReference>
<sequence>MRAARIHEFRKPVVVEQVPDPTPGPGDAVIRVEASGICRSDWHGWMGDWAWVGLSPQLPIIPGHEFGGEVVAVGNEVKGFRGGEKVTVPFHYGCGHCEYCHSGVPNLCDSTAIYGFSWDGSYAEYVIVRDADFNLIRLPENVDSMTAAAIGCRFMTGYHGVMRGNVQPGQWVAIQGAGGVGLSAIQTANAVGAQVIAVDIDDEKLEKARQEGAVAVVNARSSIVPEAIKEITKGGAHVGIDALGVRDTILNSVLSLRKGGRHVQIGLTTAEEGGMVTLPIDAITAMELEVVGSLGNPHPAYRGLLNLVSQGRLNPKSIVEREVTLEDVNEVFDNMTNFRTKGFNIITQF</sequence>
<evidence type="ECO:0000256" key="2">
    <source>
        <dbReference type="ARBA" id="ARBA00022833"/>
    </source>
</evidence>
<dbReference type="Gene3D" id="3.90.180.10">
    <property type="entry name" value="Medium-chain alcohol dehydrogenases, catalytic domain"/>
    <property type="match status" value="1"/>
</dbReference>
<dbReference type="InterPro" id="IPR002328">
    <property type="entry name" value="ADH_Zn_CS"/>
</dbReference>
<accession>A0ABY6Z1X1</accession>
<dbReference type="Proteomes" id="UP001164803">
    <property type="component" value="Chromosome"/>
</dbReference>
<dbReference type="Pfam" id="PF08240">
    <property type="entry name" value="ADH_N"/>
    <property type="match status" value="1"/>
</dbReference>
<evidence type="ECO:0000313" key="7">
    <source>
        <dbReference type="Proteomes" id="UP001164803"/>
    </source>
</evidence>
<comment type="cofactor">
    <cofactor evidence="4">
        <name>Zn(2+)</name>
        <dbReference type="ChEBI" id="CHEBI:29105"/>
    </cofactor>
</comment>
<dbReference type="RefSeq" id="WP_268043624.1">
    <property type="nucleotide sequence ID" value="NZ_CP104064.1"/>
</dbReference>